<keyword evidence="1" id="KW-0175">Coiled coil</keyword>
<dbReference type="OrthoDB" id="551273at2759"/>
<feature type="region of interest" description="Disordered" evidence="2">
    <location>
        <begin position="1"/>
        <end position="54"/>
    </location>
</feature>
<dbReference type="Proteomes" id="UP000232323">
    <property type="component" value="Unassembled WGS sequence"/>
</dbReference>
<accession>A0A250X7Y9</accession>
<feature type="compositionally biased region" description="Polar residues" evidence="2">
    <location>
        <begin position="164"/>
        <end position="179"/>
    </location>
</feature>
<dbReference type="EMBL" id="BEGY01000040">
    <property type="protein sequence ID" value="GAX79185.1"/>
    <property type="molecule type" value="Genomic_DNA"/>
</dbReference>
<feature type="coiled-coil region" evidence="1">
    <location>
        <begin position="848"/>
        <end position="875"/>
    </location>
</feature>
<gene>
    <name evidence="3" type="ORF">CEUSTIGMA_g6625.t1</name>
</gene>
<feature type="compositionally biased region" description="Low complexity" evidence="2">
    <location>
        <begin position="13"/>
        <end position="26"/>
    </location>
</feature>
<name>A0A250X7Y9_9CHLO</name>
<keyword evidence="4" id="KW-1185">Reference proteome</keyword>
<evidence type="ECO:0000313" key="4">
    <source>
        <dbReference type="Proteomes" id="UP000232323"/>
    </source>
</evidence>
<comment type="caution">
    <text evidence="3">The sequence shown here is derived from an EMBL/GenBank/DDBJ whole genome shotgun (WGS) entry which is preliminary data.</text>
</comment>
<organism evidence="3 4">
    <name type="scientific">Chlamydomonas eustigma</name>
    <dbReference type="NCBI Taxonomy" id="1157962"/>
    <lineage>
        <taxon>Eukaryota</taxon>
        <taxon>Viridiplantae</taxon>
        <taxon>Chlorophyta</taxon>
        <taxon>core chlorophytes</taxon>
        <taxon>Chlorophyceae</taxon>
        <taxon>CS clade</taxon>
        <taxon>Chlamydomonadales</taxon>
        <taxon>Chlamydomonadaceae</taxon>
        <taxon>Chlamydomonas</taxon>
    </lineage>
</organism>
<reference evidence="3 4" key="1">
    <citation type="submission" date="2017-08" db="EMBL/GenBank/DDBJ databases">
        <title>Acidophilic green algal genome provides insights into adaptation to an acidic environment.</title>
        <authorList>
            <person name="Hirooka S."/>
            <person name="Hirose Y."/>
            <person name="Kanesaki Y."/>
            <person name="Higuchi S."/>
            <person name="Fujiwara T."/>
            <person name="Onuma R."/>
            <person name="Era A."/>
            <person name="Ohbayashi R."/>
            <person name="Uzuka A."/>
            <person name="Nozaki H."/>
            <person name="Yoshikawa H."/>
            <person name="Miyagishima S.Y."/>
        </authorList>
    </citation>
    <scope>NUCLEOTIDE SEQUENCE [LARGE SCALE GENOMIC DNA]</scope>
    <source>
        <strain evidence="3 4">NIES-2499</strain>
    </source>
</reference>
<protein>
    <submittedName>
        <fullName evidence="3">Uncharacterized protein</fullName>
    </submittedName>
</protein>
<feature type="region of interest" description="Disordered" evidence="2">
    <location>
        <begin position="638"/>
        <end position="657"/>
    </location>
</feature>
<evidence type="ECO:0000256" key="2">
    <source>
        <dbReference type="SAM" id="MobiDB-lite"/>
    </source>
</evidence>
<dbReference type="AlphaFoldDB" id="A0A250X7Y9"/>
<feature type="region of interest" description="Disordered" evidence="2">
    <location>
        <begin position="155"/>
        <end position="179"/>
    </location>
</feature>
<feature type="region of interest" description="Disordered" evidence="2">
    <location>
        <begin position="545"/>
        <end position="577"/>
    </location>
</feature>
<evidence type="ECO:0000256" key="1">
    <source>
        <dbReference type="SAM" id="Coils"/>
    </source>
</evidence>
<sequence>MTSSRVEGAEAVSSGGQISPSSSLNSRSRRSLQTTVDNSASHAGHPLAQKTTQGMTITEDQLSYYQTALGHMPSRLMTLLRSSSPALYQQAKAAAKAVAEEAASKRSGLDFVEVNKRSLAVGSAVQVLSISIGEQVGALPDTAAAEAAHTLSREAWGEEVEEQQAATSTPSDLDSSNPGALQVLGFEDQQQHVVSSFMLQTTGSFQLPTVASSYSIPAPPAHPQAAALQLLPGLQKATSPEKALEIMLASSPIAKGVLAKDSIGLEVDITHNTHIPPNFLTPSSPQLQAFRALLTSRPATGGSPTALGRFISERQLLHLSHDERAAEVRARHEELVQRKVWEAGKKERKLKEELQRAQEYEQSVEEHERKTQWSGILLLSCKMNILITQMWEDRLARPMREKRKKAAVKIASWYKRILIRRRHTEFLRLVKTLKAGIRRHLPRQKEHIRQRAALRVVNILKEMEEGVTIIATKAVQMYMNRLYQIQSWWKVMIEVRKAQRQIIYNQILSYETKLVKKNVKVQQQLQQQLLNSSGTLPQVASGAWETGFGSRSKTDRIPPDSGNSGLKMRPMSRNQSMDLGRLTSPKILMRQQQSQRFFSTSSELPDSFSMGRGMRTAASPRRNNSLNPGLLDLQHSSTLQRMSSPVSALSRTGSLSKSMRMRRAPSMLGNVLDPTPNSTPGLRMCRAPSMLGNVLDPTPNSTPGLRMCRDPSMLGNVLDPTPNSTPGLRMCRDPSMLGNVLDPTPNLTPGLRRILSPFEQIARGPTPLAKLKGGQSLGALLSSVKLPFLGVSSAGDGGGGGGQTKERGKRALRGRLHRSVDMEDPALNAKLASLHEILPAHIRHQIVSDALRQELRNFTRRIEQYRDELALYKAQMRMEALRMRLLQDAGIQAEPRFTVPTKPRMFVTLPTTKIKSLLAKGIAMYQDEFSNSAESLRKMAYLATKSRAQSAAGSQKGGSKKLGGSQPAGMRGASSPMKEALSRRAHSL</sequence>
<feature type="region of interest" description="Disordered" evidence="2">
    <location>
        <begin position="598"/>
        <end position="629"/>
    </location>
</feature>
<feature type="compositionally biased region" description="Polar residues" evidence="2">
    <location>
        <begin position="32"/>
        <end position="41"/>
    </location>
</feature>
<proteinExistence type="predicted"/>
<feature type="coiled-coil region" evidence="1">
    <location>
        <begin position="343"/>
        <end position="370"/>
    </location>
</feature>
<feature type="region of interest" description="Disordered" evidence="2">
    <location>
        <begin position="948"/>
        <end position="988"/>
    </location>
</feature>
<evidence type="ECO:0000313" key="3">
    <source>
        <dbReference type="EMBL" id="GAX79185.1"/>
    </source>
</evidence>